<feature type="domain" description="C3H1-type" evidence="8">
    <location>
        <begin position="168"/>
        <end position="205"/>
    </location>
</feature>
<feature type="coiled-coil region" evidence="6">
    <location>
        <begin position="216"/>
        <end position="274"/>
    </location>
</feature>
<keyword evidence="3 5" id="KW-0863">Zinc-finger</keyword>
<protein>
    <submittedName>
        <fullName evidence="9">Zinc finger CCCH domain-containing protein 15</fullName>
    </submittedName>
</protein>
<dbReference type="Gene3D" id="6.20.400.10">
    <property type="match status" value="1"/>
</dbReference>
<comment type="similarity">
    <text evidence="1">Belongs to the ZC3H15/TMA46 family.</text>
</comment>
<evidence type="ECO:0000256" key="3">
    <source>
        <dbReference type="ARBA" id="ARBA00022771"/>
    </source>
</evidence>
<sequence>MPPKNSGASKKTVEKVKQKIVEDKTFGLKNKKGKKQQEYIKHVAKQVTGDKKASERGGEQANKLTKKELEKKKLDELNELFKPVQEVQKVAFGVDPKSVVCMYFKQGTCQKGNKCKFSHDLTLERRSEKRSLYEDIRTEENKEETMNDWDQKTLEDVVTKKHGGSNAIKTEIVCKYFLDAIDKNQYGWFWNCPNGDKCIYRHALPPGFVLNKDKKNEEEEKNKISLEELIENERNALTGNLTPVTYESFMAWKKQRIADKKDKYESDMKKKKEEFKSGKGIVKVSGKEVFMFKPELADADDEEADDNIYQREQDPLEEDVKVQDIDLESFASSVKSSIDDSIATRVSTLSVKDRESVGQPSTLNGCEFVGQPSTINGAVTKTTDDNTLDPSSDLITSNDVVIDGIPVDESLFEDIDDLDIGDDDVAD</sequence>
<dbReference type="InterPro" id="IPR000571">
    <property type="entry name" value="Znf_CCCH"/>
</dbReference>
<evidence type="ECO:0000256" key="1">
    <source>
        <dbReference type="ARBA" id="ARBA00010043"/>
    </source>
</evidence>
<dbReference type="Pfam" id="PF16543">
    <property type="entry name" value="DFRP_C"/>
    <property type="match status" value="1"/>
</dbReference>
<evidence type="ECO:0000256" key="7">
    <source>
        <dbReference type="SAM" id="MobiDB-lite"/>
    </source>
</evidence>
<proteinExistence type="evidence at transcript level"/>
<feature type="domain" description="C3H1-type" evidence="8">
    <location>
        <begin position="95"/>
        <end position="122"/>
    </location>
</feature>
<dbReference type="PANTHER" id="PTHR12681:SF0">
    <property type="entry name" value="ZINC FINGER CCCH DOMAIN-CONTAINING PROTEIN 15"/>
    <property type="match status" value="1"/>
</dbReference>
<organism evidence="9">
    <name type="scientific">Hydra vulgaris</name>
    <name type="common">Hydra</name>
    <name type="synonym">Hydra attenuata</name>
    <dbReference type="NCBI Taxonomy" id="6087"/>
    <lineage>
        <taxon>Eukaryota</taxon>
        <taxon>Metazoa</taxon>
        <taxon>Cnidaria</taxon>
        <taxon>Hydrozoa</taxon>
        <taxon>Hydroidolina</taxon>
        <taxon>Anthoathecata</taxon>
        <taxon>Aplanulata</taxon>
        <taxon>Hydridae</taxon>
        <taxon>Hydra</taxon>
    </lineage>
</organism>
<dbReference type="PROSITE" id="PS50103">
    <property type="entry name" value="ZF_C3H1"/>
    <property type="match status" value="2"/>
</dbReference>
<keyword evidence="2 5" id="KW-0479">Metal-binding</keyword>
<feature type="region of interest" description="Disordered" evidence="7">
    <location>
        <begin position="375"/>
        <end position="395"/>
    </location>
</feature>
<dbReference type="OrthoDB" id="278280at2759"/>
<evidence type="ECO:0000256" key="6">
    <source>
        <dbReference type="SAM" id="Coils"/>
    </source>
</evidence>
<keyword evidence="4 5" id="KW-0862">Zinc</keyword>
<dbReference type="SMART" id="SM00356">
    <property type="entry name" value="ZnF_C3H1"/>
    <property type="match status" value="2"/>
</dbReference>
<evidence type="ECO:0000256" key="4">
    <source>
        <dbReference type="ARBA" id="ARBA00022833"/>
    </source>
</evidence>
<dbReference type="GO" id="GO:0002181">
    <property type="term" value="P:cytoplasmic translation"/>
    <property type="evidence" value="ECO:0007669"/>
    <property type="project" value="TreeGrafter"/>
</dbReference>
<dbReference type="InterPro" id="IPR032378">
    <property type="entry name" value="ZC3H15/TMA46_C"/>
</dbReference>
<dbReference type="Pfam" id="PF00642">
    <property type="entry name" value="zf-CCCH"/>
    <property type="match status" value="1"/>
</dbReference>
<dbReference type="GO" id="GO:0005829">
    <property type="term" value="C:cytosol"/>
    <property type="evidence" value="ECO:0007669"/>
    <property type="project" value="TreeGrafter"/>
</dbReference>
<gene>
    <name evidence="9" type="primary">ZC3H15</name>
</gene>
<dbReference type="InterPro" id="IPR036855">
    <property type="entry name" value="Znf_CCCH_sf"/>
</dbReference>
<keyword evidence="6" id="KW-0175">Coiled coil</keyword>
<dbReference type="SUPFAM" id="SSF90229">
    <property type="entry name" value="CCCH zinc finger"/>
    <property type="match status" value="1"/>
</dbReference>
<accession>T2M8N5</accession>
<evidence type="ECO:0000256" key="2">
    <source>
        <dbReference type="ARBA" id="ARBA00022723"/>
    </source>
</evidence>
<evidence type="ECO:0000259" key="8">
    <source>
        <dbReference type="PROSITE" id="PS50103"/>
    </source>
</evidence>
<evidence type="ECO:0000313" key="9">
    <source>
        <dbReference type="EMBL" id="CDG68469.1"/>
    </source>
</evidence>
<dbReference type="GO" id="GO:0008270">
    <property type="term" value="F:zinc ion binding"/>
    <property type="evidence" value="ECO:0007669"/>
    <property type="project" value="UniProtKB-KW"/>
</dbReference>
<feature type="zinc finger region" description="C3H1-type" evidence="5">
    <location>
        <begin position="168"/>
        <end position="205"/>
    </location>
</feature>
<dbReference type="Gene3D" id="4.10.1000.10">
    <property type="entry name" value="Zinc finger, CCCH-type"/>
    <property type="match status" value="1"/>
</dbReference>
<feature type="compositionally biased region" description="Basic and acidic residues" evidence="7">
    <location>
        <begin position="48"/>
        <end position="58"/>
    </location>
</feature>
<reference evidence="9" key="1">
    <citation type="journal article" date="2013" name="Genome Biol. Evol.">
        <title>Punctuated emergences of genetic and phenotypic innovations in eumetazoan, bilaterian, euteleostome, and hominidae ancestors.</title>
        <authorList>
            <person name="Wenger Y."/>
            <person name="Galliot B."/>
        </authorList>
    </citation>
    <scope>NUCLEOTIDE SEQUENCE</scope>
    <source>
        <tissue evidence="9">Whole animals</tissue>
    </source>
</reference>
<dbReference type="GO" id="GO:0003729">
    <property type="term" value="F:mRNA binding"/>
    <property type="evidence" value="ECO:0007669"/>
    <property type="project" value="TreeGrafter"/>
</dbReference>
<dbReference type="AlphaFoldDB" id="T2M8N5"/>
<evidence type="ECO:0000256" key="5">
    <source>
        <dbReference type="PROSITE-ProRule" id="PRU00723"/>
    </source>
</evidence>
<feature type="zinc finger region" description="C3H1-type" evidence="5">
    <location>
        <begin position="95"/>
        <end position="122"/>
    </location>
</feature>
<feature type="region of interest" description="Disordered" evidence="7">
    <location>
        <begin position="46"/>
        <end position="66"/>
    </location>
</feature>
<dbReference type="EMBL" id="HAAD01002237">
    <property type="protein sequence ID" value="CDG68469.1"/>
    <property type="molecule type" value="mRNA"/>
</dbReference>
<name>T2M8N5_HYDVU</name>
<dbReference type="PANTHER" id="PTHR12681">
    <property type="entry name" value="ZINC FINGER-CONTAINING PROTEIN P48ZNF"/>
    <property type="match status" value="1"/>
</dbReference>